<dbReference type="PANTHER" id="PTHR28309:SF1">
    <property type="entry name" value="REQUIRED FOR EXCISION 1-B DOMAIN-CONTAINING PROTEIN"/>
    <property type="match status" value="1"/>
</dbReference>
<organism evidence="2 3">
    <name type="scientific">Coccomyxa viridis</name>
    <dbReference type="NCBI Taxonomy" id="1274662"/>
    <lineage>
        <taxon>Eukaryota</taxon>
        <taxon>Viridiplantae</taxon>
        <taxon>Chlorophyta</taxon>
        <taxon>core chlorophytes</taxon>
        <taxon>Trebouxiophyceae</taxon>
        <taxon>Trebouxiophyceae incertae sedis</taxon>
        <taxon>Coccomyxaceae</taxon>
        <taxon>Coccomyxa</taxon>
    </lineage>
</organism>
<dbReference type="Proteomes" id="UP001497392">
    <property type="component" value="Unassembled WGS sequence"/>
</dbReference>
<reference evidence="2 3" key="1">
    <citation type="submission" date="2024-06" db="EMBL/GenBank/DDBJ databases">
        <authorList>
            <person name="Kraege A."/>
            <person name="Thomma B."/>
        </authorList>
    </citation>
    <scope>NUCLEOTIDE SEQUENCE [LARGE SCALE GENOMIC DNA]</scope>
</reference>
<gene>
    <name evidence="2" type="primary">g1286</name>
    <name evidence="2" type="ORF">VP750_LOCUS1110</name>
</gene>
<proteinExistence type="predicted"/>
<dbReference type="EMBL" id="CAXHTA020000002">
    <property type="protein sequence ID" value="CAL5219451.1"/>
    <property type="molecule type" value="Genomic_DNA"/>
</dbReference>
<sequence>MMQQQEPPAENGSAVNGRANGTSADPGALLNILHSVKQCQQQRVRQYTAFNASFRHFLESRDETPYRQAMVEATRVFAEVNEAVRSQELRLRQDLHDNTLADSLAALQKGEEAKLRFTLIQQALKQSANEGRFSWQNSHSDASSLPGDSHASPPAQGSHQEATEPHSCCGAVAEPTEQEFNNALAEATQELQAAVTSINDILAELQEVEVDLDGEM</sequence>
<feature type="region of interest" description="Disordered" evidence="1">
    <location>
        <begin position="1"/>
        <end position="23"/>
    </location>
</feature>
<evidence type="ECO:0000256" key="1">
    <source>
        <dbReference type="SAM" id="MobiDB-lite"/>
    </source>
</evidence>
<comment type="caution">
    <text evidence="2">The sequence shown here is derived from an EMBL/GenBank/DDBJ whole genome shotgun (WGS) entry which is preliminary data.</text>
</comment>
<feature type="compositionally biased region" description="Polar residues" evidence="1">
    <location>
        <begin position="131"/>
        <end position="143"/>
    </location>
</feature>
<dbReference type="PANTHER" id="PTHR28309">
    <property type="entry name" value="REQUIRED FOR EXCISION 1-B DOMAIN-CONTAINING PROTEIN"/>
    <property type="match status" value="1"/>
</dbReference>
<evidence type="ECO:0000313" key="3">
    <source>
        <dbReference type="Proteomes" id="UP001497392"/>
    </source>
</evidence>
<evidence type="ECO:0000313" key="2">
    <source>
        <dbReference type="EMBL" id="CAL5219451.1"/>
    </source>
</evidence>
<dbReference type="Pfam" id="PF14966">
    <property type="entry name" value="DNA_repr_REX1B"/>
    <property type="match status" value="1"/>
</dbReference>
<accession>A0ABP1FHS2</accession>
<name>A0ABP1FHS2_9CHLO</name>
<dbReference type="InterPro" id="IPR039491">
    <property type="entry name" value="REX1-B"/>
</dbReference>
<feature type="region of interest" description="Disordered" evidence="1">
    <location>
        <begin position="131"/>
        <end position="166"/>
    </location>
</feature>
<protein>
    <submittedName>
        <fullName evidence="2">G1286 protein</fullName>
    </submittedName>
</protein>
<keyword evidence="3" id="KW-1185">Reference proteome</keyword>